<dbReference type="InterPro" id="IPR018247">
    <property type="entry name" value="EF_Hand_1_Ca_BS"/>
</dbReference>
<dbReference type="InterPro" id="IPR036361">
    <property type="entry name" value="SAP_dom_sf"/>
</dbReference>
<dbReference type="SMART" id="SM00513">
    <property type="entry name" value="SAP"/>
    <property type="match status" value="1"/>
</dbReference>
<organism evidence="2 3">
    <name type="scientific">Chrysochromulina tobinii</name>
    <dbReference type="NCBI Taxonomy" id="1460289"/>
    <lineage>
        <taxon>Eukaryota</taxon>
        <taxon>Haptista</taxon>
        <taxon>Haptophyta</taxon>
        <taxon>Prymnesiophyceae</taxon>
        <taxon>Prymnesiales</taxon>
        <taxon>Chrysochromulinaceae</taxon>
        <taxon>Chrysochromulina</taxon>
    </lineage>
</organism>
<accession>A0A0M0J644</accession>
<keyword evidence="2" id="KW-0969">Cilium</keyword>
<comment type="caution">
    <text evidence="2">The sequence shown here is derived from an EMBL/GenBank/DDBJ whole genome shotgun (WGS) entry which is preliminary data.</text>
</comment>
<dbReference type="PROSITE" id="PS00018">
    <property type="entry name" value="EF_HAND_1"/>
    <property type="match status" value="1"/>
</dbReference>
<dbReference type="Proteomes" id="UP000037460">
    <property type="component" value="Unassembled WGS sequence"/>
</dbReference>
<dbReference type="PROSITE" id="PS50800">
    <property type="entry name" value="SAP"/>
    <property type="match status" value="1"/>
</dbReference>
<proteinExistence type="predicted"/>
<keyword evidence="3" id="KW-1185">Reference proteome</keyword>
<evidence type="ECO:0000259" key="1">
    <source>
        <dbReference type="PROSITE" id="PS50800"/>
    </source>
</evidence>
<gene>
    <name evidence="2" type="ORF">Ctob_001282</name>
</gene>
<dbReference type="EMBL" id="JWZX01003342">
    <property type="protein sequence ID" value="KOO21693.1"/>
    <property type="molecule type" value="Genomic_DNA"/>
</dbReference>
<sequence length="578" mass="64586">MRFEQDVRRAIRLGLVKLVVRYDDDGAIDLDEDGIPDEVEEVAVVLWEHYDFICSLFTSYAILNSNLSFLTLDSWSALVKDCKFTSAHTRYSKHSPVFIASDHTKEDMLERTDPVNATALATLVDDGPLTDEGSMEIEHKMSEVPTGAPSAEELRRRVEELQDAVDAVAVMKLAEMREALASRDLDTSGKKATLAERLVATLLADLAAAEVEAASHEESESERKNKYAAMVAGVVSKASLTKAKASRWRRASSERTIGRADLMIRLISIAIRKYVVTGKIYDVSEAVEKLLHVDMLLRLGVGRFPDPDAVRRSFCYTPSMCMVLERYEPTLRRIFDAVAQGKPTMPLDSWLSFLGVMQFIGKDVSAHDAARSFAWSRMVVVHGSSSKGAIKENQLPFEGFVEALIRVSILKALPTLEDIDEDGSVDVVEYMGRMTPGQMVHSEFLELRAAPWGEPPKLPHVDLRIEMLVRLAVNRIRLVLKARSSGQLETARVSKWRKVGRKKPTAGGEIVNKALASGLCAKLRFTRAELDRFKVPQELKAGTFIQVGSEYFAYVGLIEPFRQLSEQEVQEWHISKAR</sequence>
<evidence type="ECO:0000313" key="3">
    <source>
        <dbReference type="Proteomes" id="UP000037460"/>
    </source>
</evidence>
<dbReference type="AlphaFoldDB" id="A0A0M0J644"/>
<evidence type="ECO:0000313" key="2">
    <source>
        <dbReference type="EMBL" id="KOO21693.1"/>
    </source>
</evidence>
<keyword evidence="2" id="KW-0966">Cell projection</keyword>
<reference evidence="3" key="1">
    <citation type="journal article" date="2015" name="PLoS Genet.">
        <title>Genome Sequence and Transcriptome Analyses of Chrysochromulina tobin: Metabolic Tools for Enhanced Algal Fitness in the Prominent Order Prymnesiales (Haptophyceae).</title>
        <authorList>
            <person name="Hovde B.T."/>
            <person name="Deodato C.R."/>
            <person name="Hunsperger H.M."/>
            <person name="Ryken S.A."/>
            <person name="Yost W."/>
            <person name="Jha R.K."/>
            <person name="Patterson J."/>
            <person name="Monnat R.J. Jr."/>
            <person name="Barlow S.B."/>
            <person name="Starkenburg S.R."/>
            <person name="Cattolico R.A."/>
        </authorList>
    </citation>
    <scope>NUCLEOTIDE SEQUENCE</scope>
    <source>
        <strain evidence="3">CCMP291</strain>
    </source>
</reference>
<dbReference type="InterPro" id="IPR003034">
    <property type="entry name" value="SAP_dom"/>
</dbReference>
<name>A0A0M0J644_9EUKA</name>
<dbReference type="SUPFAM" id="SSF68906">
    <property type="entry name" value="SAP domain"/>
    <property type="match status" value="1"/>
</dbReference>
<dbReference type="Gene3D" id="1.10.720.30">
    <property type="entry name" value="SAP domain"/>
    <property type="match status" value="1"/>
</dbReference>
<protein>
    <submittedName>
        <fullName evidence="2">Flagellar associated protein</fullName>
    </submittedName>
</protein>
<keyword evidence="2" id="KW-0282">Flagellum</keyword>
<dbReference type="Pfam" id="PF02037">
    <property type="entry name" value="SAP"/>
    <property type="match status" value="1"/>
</dbReference>
<feature type="domain" description="SAP" evidence="1">
    <location>
        <begin position="168"/>
        <end position="202"/>
    </location>
</feature>